<accession>A0A975J2J8</accession>
<name>A0A975J2J8_9BACT</name>
<reference evidence="1" key="1">
    <citation type="submission" date="2021-04" db="EMBL/GenBank/DDBJ databases">
        <title>Luteolibacter sp. 32A isolated from the skin of an Anderson's salamander (Ambystoma andersonii).</title>
        <authorList>
            <person name="Spergser J."/>
            <person name="Busse H.-J."/>
        </authorList>
    </citation>
    <scope>NUCLEOTIDE SEQUENCE</scope>
    <source>
        <strain evidence="1">32A</strain>
    </source>
</reference>
<dbReference type="InterPro" id="IPR046170">
    <property type="entry name" value="DUF6172"/>
</dbReference>
<dbReference type="KEGG" id="lamb:KBB96_08120"/>
<proteinExistence type="predicted"/>
<keyword evidence="2" id="KW-1185">Reference proteome</keyword>
<organism evidence="1 2">
    <name type="scientific">Luteolibacter ambystomatis</name>
    <dbReference type="NCBI Taxonomy" id="2824561"/>
    <lineage>
        <taxon>Bacteria</taxon>
        <taxon>Pseudomonadati</taxon>
        <taxon>Verrucomicrobiota</taxon>
        <taxon>Verrucomicrobiia</taxon>
        <taxon>Verrucomicrobiales</taxon>
        <taxon>Verrucomicrobiaceae</taxon>
        <taxon>Luteolibacter</taxon>
    </lineage>
</organism>
<dbReference type="EMBL" id="CP073100">
    <property type="protein sequence ID" value="QUE52848.1"/>
    <property type="molecule type" value="Genomic_DNA"/>
</dbReference>
<evidence type="ECO:0000313" key="2">
    <source>
        <dbReference type="Proteomes" id="UP000676169"/>
    </source>
</evidence>
<sequence>MKKTFPLQVEGLKPPRVVEAIKHDIRKYVKRERRKALPEGVDFWDFHCRVGAEAANTKAIHVDDIPHEIDEAAKAEQPGIYIEILAAPGTRTKKPG</sequence>
<evidence type="ECO:0000313" key="1">
    <source>
        <dbReference type="EMBL" id="QUE52848.1"/>
    </source>
</evidence>
<gene>
    <name evidence="1" type="ORF">KBB96_08120</name>
</gene>
<dbReference type="AlphaFoldDB" id="A0A975J2J8"/>
<dbReference type="Pfam" id="PF19669">
    <property type="entry name" value="DUF6172"/>
    <property type="match status" value="1"/>
</dbReference>
<dbReference type="Proteomes" id="UP000676169">
    <property type="component" value="Chromosome"/>
</dbReference>
<protein>
    <submittedName>
        <fullName evidence="1">Uncharacterized protein</fullName>
    </submittedName>
</protein>
<dbReference type="RefSeq" id="WP_211634192.1">
    <property type="nucleotide sequence ID" value="NZ_CP073100.1"/>
</dbReference>